<dbReference type="OrthoDB" id="3799620at2759"/>
<dbReference type="AlphaFoldDB" id="A0A7U2HWR9"/>
<dbReference type="VEuPathDB" id="FungiDB:JI435_037100"/>
<evidence type="ECO:0000313" key="1">
    <source>
        <dbReference type="EMBL" id="QRC93493.1"/>
    </source>
</evidence>
<sequence length="275" mass="32208">MARSTHFAFFELPRELRDLVYHFLWQGHPYQVVAYSNRKTILRYIASNQVYTKSAFDSQWTHTLPEWLFINKAFHTESIALLLERSEWIRLSSSYFHPYTGTYPNTGTSTLFGPATAQVVSLCDLVFATEIPQSRAVLENQARQRMIEHSQVAQDMVARGTGRRLHVWIDLQGRDDLRFGLLFEERIEYLTCYQCVDVGTLVVYVCNISMFNDDTALPEPMDELKCWVRKAAGLVFGTEQPEMKCEWHDEEITLRPSFVDKKTTWHWYEFSRPVL</sequence>
<reference evidence="2" key="1">
    <citation type="journal article" date="2021" name="BMC Genomics">
        <title>Chromosome-level genome assembly and manually-curated proteome of model necrotroph Parastagonospora nodorum Sn15 reveals a genome-wide trove of candidate effector homologs, and redundancy of virulence-related functions within an accessory chromosome.</title>
        <authorList>
            <person name="Bertazzoni S."/>
            <person name="Jones D.A.B."/>
            <person name="Phan H.T."/>
            <person name="Tan K.-C."/>
            <person name="Hane J.K."/>
        </authorList>
    </citation>
    <scope>NUCLEOTIDE SEQUENCE [LARGE SCALE GENOMIC DNA]</scope>
    <source>
        <strain evidence="2">SN15 / ATCC MYA-4574 / FGSC 10173)</strain>
    </source>
</reference>
<dbReference type="Proteomes" id="UP000663193">
    <property type="component" value="Chromosome 3"/>
</dbReference>
<dbReference type="RefSeq" id="XP_001794261.1">
    <property type="nucleotide sequence ID" value="XM_001794209.1"/>
</dbReference>
<keyword evidence="2" id="KW-1185">Reference proteome</keyword>
<gene>
    <name evidence="1" type="ORF">JI435_037100</name>
</gene>
<dbReference type="KEGG" id="pno:SNOG_03710"/>
<name>A0A7U2HWR9_PHANO</name>
<accession>A0A7U2HWR9</accession>
<organism evidence="1 2">
    <name type="scientific">Phaeosphaeria nodorum (strain SN15 / ATCC MYA-4574 / FGSC 10173)</name>
    <name type="common">Glume blotch fungus</name>
    <name type="synonym">Parastagonospora nodorum</name>
    <dbReference type="NCBI Taxonomy" id="321614"/>
    <lineage>
        <taxon>Eukaryota</taxon>
        <taxon>Fungi</taxon>
        <taxon>Dikarya</taxon>
        <taxon>Ascomycota</taxon>
        <taxon>Pezizomycotina</taxon>
        <taxon>Dothideomycetes</taxon>
        <taxon>Pleosporomycetidae</taxon>
        <taxon>Pleosporales</taxon>
        <taxon>Pleosporineae</taxon>
        <taxon>Phaeosphaeriaceae</taxon>
        <taxon>Parastagonospora</taxon>
    </lineage>
</organism>
<evidence type="ECO:0000313" key="2">
    <source>
        <dbReference type="Proteomes" id="UP000663193"/>
    </source>
</evidence>
<dbReference type="EMBL" id="CP069025">
    <property type="protein sequence ID" value="QRC93493.1"/>
    <property type="molecule type" value="Genomic_DNA"/>
</dbReference>
<protein>
    <submittedName>
        <fullName evidence="1">Uncharacterized protein</fullName>
    </submittedName>
</protein>
<proteinExistence type="predicted"/>